<sequence length="250" mass="27385">MSIDTIKYPSLGKVDAEDDDYVEFGDGREARVLEFLQNHPFVSDLRGNPSKVLAAMDEFSAQEDFLISVGSDKERLLTGILAAEAPKVLVELGGYLGYSAILFADAMKRANPQGSPPPVVWSFEFSQEFADVAAKIIELAGLSESIKIVVGPADESIRRLKEEGKLATAGVDVLFLDHVEDLYVQDLKVCEELGLLKPGALILADNVVRPGAPEYVKYVRAHQNLESHGVRALIVPGEFEDEIEVTRVKK</sequence>
<evidence type="ECO:0000313" key="8">
    <source>
        <dbReference type="Proteomes" id="UP000803844"/>
    </source>
</evidence>
<evidence type="ECO:0000313" key="7">
    <source>
        <dbReference type="EMBL" id="KAF3761854.1"/>
    </source>
</evidence>
<dbReference type="InterPro" id="IPR002935">
    <property type="entry name" value="SAM_O-MeTrfase"/>
</dbReference>
<dbReference type="PANTHER" id="PTHR43836">
    <property type="entry name" value="CATECHOL O-METHYLTRANSFERASE 1-RELATED"/>
    <property type="match status" value="1"/>
</dbReference>
<gene>
    <name evidence="7" type="ORF">M406DRAFT_342552</name>
</gene>
<keyword evidence="8" id="KW-1185">Reference proteome</keyword>
<dbReference type="PROSITE" id="PS51682">
    <property type="entry name" value="SAM_OMT_I"/>
    <property type="match status" value="1"/>
</dbReference>
<keyword evidence="3" id="KW-0808">Transferase</keyword>
<keyword evidence="5" id="KW-0128">Catecholamine metabolism</keyword>
<evidence type="ECO:0000256" key="6">
    <source>
        <dbReference type="ARBA" id="ARBA00023453"/>
    </source>
</evidence>
<evidence type="ECO:0000256" key="5">
    <source>
        <dbReference type="ARBA" id="ARBA00022939"/>
    </source>
</evidence>
<evidence type="ECO:0000256" key="3">
    <source>
        <dbReference type="ARBA" id="ARBA00022679"/>
    </source>
</evidence>
<dbReference type="EMBL" id="MU032351">
    <property type="protein sequence ID" value="KAF3761854.1"/>
    <property type="molecule type" value="Genomic_DNA"/>
</dbReference>
<dbReference type="EC" id="2.1.1.6" evidence="1"/>
<keyword evidence="2 7" id="KW-0489">Methyltransferase</keyword>
<dbReference type="Pfam" id="PF01596">
    <property type="entry name" value="Methyltransf_3"/>
    <property type="match status" value="1"/>
</dbReference>
<protein>
    <recommendedName>
        <fullName evidence="1">catechol O-methyltransferase</fullName>
        <ecNumber evidence="1">2.1.1.6</ecNumber>
    </recommendedName>
</protein>
<dbReference type="RefSeq" id="XP_040772833.1">
    <property type="nucleotide sequence ID" value="XM_040921784.1"/>
</dbReference>
<dbReference type="GeneID" id="63838913"/>
<organism evidence="7 8">
    <name type="scientific">Cryphonectria parasitica (strain ATCC 38755 / EP155)</name>
    <dbReference type="NCBI Taxonomy" id="660469"/>
    <lineage>
        <taxon>Eukaryota</taxon>
        <taxon>Fungi</taxon>
        <taxon>Dikarya</taxon>
        <taxon>Ascomycota</taxon>
        <taxon>Pezizomycotina</taxon>
        <taxon>Sordariomycetes</taxon>
        <taxon>Sordariomycetidae</taxon>
        <taxon>Diaporthales</taxon>
        <taxon>Cryphonectriaceae</taxon>
        <taxon>Cryphonectria-Endothia species complex</taxon>
        <taxon>Cryphonectria</taxon>
    </lineage>
</organism>
<evidence type="ECO:0000256" key="2">
    <source>
        <dbReference type="ARBA" id="ARBA00022603"/>
    </source>
</evidence>
<accession>A0A9P5CK31</accession>
<dbReference type="AlphaFoldDB" id="A0A9P5CK31"/>
<dbReference type="Proteomes" id="UP000803844">
    <property type="component" value="Unassembled WGS sequence"/>
</dbReference>
<dbReference type="InterPro" id="IPR029063">
    <property type="entry name" value="SAM-dependent_MTases_sf"/>
</dbReference>
<dbReference type="GO" id="GO:0008171">
    <property type="term" value="F:O-methyltransferase activity"/>
    <property type="evidence" value="ECO:0007669"/>
    <property type="project" value="InterPro"/>
</dbReference>
<evidence type="ECO:0000256" key="1">
    <source>
        <dbReference type="ARBA" id="ARBA00012880"/>
    </source>
</evidence>
<dbReference type="GO" id="GO:0032259">
    <property type="term" value="P:methylation"/>
    <property type="evidence" value="ECO:0007669"/>
    <property type="project" value="UniProtKB-KW"/>
</dbReference>
<name>A0A9P5CK31_CRYP1</name>
<dbReference type="PANTHER" id="PTHR43836:SF2">
    <property type="entry name" value="CATECHOL O-METHYLTRANSFERASE 1-RELATED"/>
    <property type="match status" value="1"/>
</dbReference>
<proteinExistence type="inferred from homology"/>
<comment type="similarity">
    <text evidence="6">Belongs to the class I-like SAM-binding methyltransferase superfamily. Cation-dependent O-methyltransferase family.</text>
</comment>
<keyword evidence="4" id="KW-0949">S-adenosyl-L-methionine</keyword>
<comment type="caution">
    <text evidence="7">The sequence shown here is derived from an EMBL/GenBank/DDBJ whole genome shotgun (WGS) entry which is preliminary data.</text>
</comment>
<evidence type="ECO:0000256" key="4">
    <source>
        <dbReference type="ARBA" id="ARBA00022691"/>
    </source>
</evidence>
<dbReference type="GO" id="GO:0006584">
    <property type="term" value="P:catecholamine metabolic process"/>
    <property type="evidence" value="ECO:0007669"/>
    <property type="project" value="UniProtKB-KW"/>
</dbReference>
<reference evidence="7" key="1">
    <citation type="journal article" date="2020" name="Phytopathology">
        <title>Genome sequence of the chestnut blight fungus Cryphonectria parasitica EP155: A fundamental resource for an archetypical invasive plant pathogen.</title>
        <authorList>
            <person name="Crouch J.A."/>
            <person name="Dawe A."/>
            <person name="Aerts A."/>
            <person name="Barry K."/>
            <person name="Churchill A.C.L."/>
            <person name="Grimwood J."/>
            <person name="Hillman B."/>
            <person name="Milgroom M.G."/>
            <person name="Pangilinan J."/>
            <person name="Smith M."/>
            <person name="Salamov A."/>
            <person name="Schmutz J."/>
            <person name="Yadav J."/>
            <person name="Grigoriev I.V."/>
            <person name="Nuss D."/>
        </authorList>
    </citation>
    <scope>NUCLEOTIDE SEQUENCE</scope>
    <source>
        <strain evidence="7">EP155</strain>
    </source>
</reference>
<dbReference type="Gene3D" id="3.40.50.150">
    <property type="entry name" value="Vaccinia Virus protein VP39"/>
    <property type="match status" value="1"/>
</dbReference>
<dbReference type="OrthoDB" id="186626at2759"/>
<dbReference type="SUPFAM" id="SSF53335">
    <property type="entry name" value="S-adenosyl-L-methionine-dependent methyltransferases"/>
    <property type="match status" value="1"/>
</dbReference>